<organism evidence="7 8">
    <name type="scientific">Octopus vulgaris</name>
    <name type="common">Common octopus</name>
    <dbReference type="NCBI Taxonomy" id="6645"/>
    <lineage>
        <taxon>Eukaryota</taxon>
        <taxon>Metazoa</taxon>
        <taxon>Spiralia</taxon>
        <taxon>Lophotrochozoa</taxon>
        <taxon>Mollusca</taxon>
        <taxon>Cephalopoda</taxon>
        <taxon>Coleoidea</taxon>
        <taxon>Octopodiformes</taxon>
        <taxon>Octopoda</taxon>
        <taxon>Incirrata</taxon>
        <taxon>Octopodidae</taxon>
        <taxon>Octopus</taxon>
    </lineage>
</organism>
<proteinExistence type="predicted"/>
<dbReference type="EMBL" id="OX597826">
    <property type="protein sequence ID" value="CAI9732231.1"/>
    <property type="molecule type" value="Genomic_DNA"/>
</dbReference>
<dbReference type="GO" id="GO:0016020">
    <property type="term" value="C:membrane"/>
    <property type="evidence" value="ECO:0007669"/>
    <property type="project" value="UniProtKB-SubCell"/>
</dbReference>
<feature type="transmembrane region" description="Helical" evidence="5">
    <location>
        <begin position="400"/>
        <end position="423"/>
    </location>
</feature>
<evidence type="ECO:0000256" key="2">
    <source>
        <dbReference type="ARBA" id="ARBA00022692"/>
    </source>
</evidence>
<name>A0AA36FAU0_OCTVU</name>
<dbReference type="GO" id="GO:0022857">
    <property type="term" value="F:transmembrane transporter activity"/>
    <property type="evidence" value="ECO:0007669"/>
    <property type="project" value="InterPro"/>
</dbReference>
<evidence type="ECO:0000313" key="7">
    <source>
        <dbReference type="EMBL" id="CAI9732231.1"/>
    </source>
</evidence>
<feature type="transmembrane region" description="Helical" evidence="5">
    <location>
        <begin position="184"/>
        <end position="206"/>
    </location>
</feature>
<feature type="transmembrane region" description="Helical" evidence="5">
    <location>
        <begin position="435"/>
        <end position="457"/>
    </location>
</feature>
<accession>A0AA36FAU0</accession>
<evidence type="ECO:0000256" key="1">
    <source>
        <dbReference type="ARBA" id="ARBA00004141"/>
    </source>
</evidence>
<feature type="transmembrane region" description="Helical" evidence="5">
    <location>
        <begin position="347"/>
        <end position="368"/>
    </location>
</feature>
<dbReference type="Pfam" id="PF00083">
    <property type="entry name" value="Sugar_tr"/>
    <property type="match status" value="1"/>
</dbReference>
<evidence type="ECO:0000259" key="6">
    <source>
        <dbReference type="PROSITE" id="PS50850"/>
    </source>
</evidence>
<gene>
    <name evidence="7" type="ORF">OCTVUL_1B015478</name>
</gene>
<dbReference type="SUPFAM" id="SSF103473">
    <property type="entry name" value="MFS general substrate transporter"/>
    <property type="match status" value="1"/>
</dbReference>
<keyword evidence="2 5" id="KW-0812">Transmembrane</keyword>
<dbReference type="PANTHER" id="PTHR24064">
    <property type="entry name" value="SOLUTE CARRIER FAMILY 22 MEMBER"/>
    <property type="match status" value="1"/>
</dbReference>
<comment type="subcellular location">
    <subcellularLocation>
        <location evidence="1">Membrane</location>
        <topology evidence="1">Multi-pass membrane protein</topology>
    </subcellularLocation>
</comment>
<evidence type="ECO:0000313" key="8">
    <source>
        <dbReference type="Proteomes" id="UP001162480"/>
    </source>
</evidence>
<dbReference type="InterPro" id="IPR020846">
    <property type="entry name" value="MFS_dom"/>
</dbReference>
<reference evidence="7" key="1">
    <citation type="submission" date="2023-08" db="EMBL/GenBank/DDBJ databases">
        <authorList>
            <person name="Alioto T."/>
            <person name="Alioto T."/>
            <person name="Gomez Garrido J."/>
        </authorList>
    </citation>
    <scope>NUCLEOTIDE SEQUENCE</scope>
</reference>
<feature type="transmembrane region" description="Helical" evidence="5">
    <location>
        <begin position="148"/>
        <end position="172"/>
    </location>
</feature>
<dbReference type="Gene3D" id="1.20.1250.20">
    <property type="entry name" value="MFS general substrate transporter like domains"/>
    <property type="match status" value="1"/>
</dbReference>
<feature type="domain" description="Major facilitator superfamily (MFS) profile" evidence="6">
    <location>
        <begin position="1"/>
        <end position="488"/>
    </location>
</feature>
<feature type="transmembrane region" description="Helical" evidence="5">
    <location>
        <begin position="212"/>
        <end position="230"/>
    </location>
</feature>
<protein>
    <submittedName>
        <fullName evidence="7">Organic cation transporter protein-like isoform X1</fullName>
    </submittedName>
</protein>
<sequence>MTMVFIREKVPFACYPSNFNESLIPPNITLDEFLNKAAVEEEKCSVYNLDTKEGFYILPTSNSTKESCNNGRKFYSDDLSSIVSEFDLACEKEWLKNLPVSVMFAGFLLGNLLFGIISDKFGRFKAFCVSDILCIGSAFAKIYSPNYIVFVIIYFFEGFGYAGTYVVAFTMAIEYVSQNYRLSLNFSLHAFFAVGETLLAGVAYLLRKWQHLLYAATIPHILVLIIALKFRPESPRWLLNKGRFTESEESFKRLARINGKNPENAINLIRKLQREAELEFKFESEAVESTNLGNEERTRKKTYTAMDLLKKPRRAMISINLWFNWFVNSMLYYGVILNSVDMSGSRYMNFFIMALIGIPANIIGYLFFKWFGHRKPLCVLMVFGGFNCIVSNFVPAGNLWFPLILAVIGRLALTASFSGIYLTSAELFPTVTRNSGLSAASLFARVGGVFSPTILQLSTYGSWIPLSVYGVFGIAAGLLILLLPEMKDSCLLQTLDDMDNL</sequence>
<dbReference type="InterPro" id="IPR005828">
    <property type="entry name" value="MFS_sugar_transport-like"/>
</dbReference>
<feature type="transmembrane region" description="Helical" evidence="5">
    <location>
        <begin position="98"/>
        <end position="117"/>
    </location>
</feature>
<dbReference type="CDD" id="cd17317">
    <property type="entry name" value="MFS_SLC22"/>
    <property type="match status" value="1"/>
</dbReference>
<keyword evidence="4 5" id="KW-0472">Membrane</keyword>
<dbReference type="AlphaFoldDB" id="A0AA36FAU0"/>
<feature type="transmembrane region" description="Helical" evidence="5">
    <location>
        <begin position="315"/>
        <end position="335"/>
    </location>
</feature>
<keyword evidence="3 5" id="KW-1133">Transmembrane helix</keyword>
<feature type="transmembrane region" description="Helical" evidence="5">
    <location>
        <begin position="463"/>
        <end position="483"/>
    </location>
</feature>
<evidence type="ECO:0000256" key="3">
    <source>
        <dbReference type="ARBA" id="ARBA00022989"/>
    </source>
</evidence>
<keyword evidence="8" id="KW-1185">Reference proteome</keyword>
<dbReference type="PROSITE" id="PS50850">
    <property type="entry name" value="MFS"/>
    <property type="match status" value="1"/>
</dbReference>
<evidence type="ECO:0000256" key="4">
    <source>
        <dbReference type="ARBA" id="ARBA00023136"/>
    </source>
</evidence>
<feature type="transmembrane region" description="Helical" evidence="5">
    <location>
        <begin position="377"/>
        <end position="394"/>
    </location>
</feature>
<evidence type="ECO:0000256" key="5">
    <source>
        <dbReference type="SAM" id="Phobius"/>
    </source>
</evidence>
<dbReference type="InterPro" id="IPR036259">
    <property type="entry name" value="MFS_trans_sf"/>
</dbReference>
<dbReference type="Proteomes" id="UP001162480">
    <property type="component" value="Chromosome 13"/>
</dbReference>